<feature type="region of interest" description="Disordered" evidence="12">
    <location>
        <begin position="162"/>
        <end position="186"/>
    </location>
</feature>
<keyword evidence="10 11" id="KW-0407">Ion channel</keyword>
<dbReference type="EMBL" id="OW152837">
    <property type="protein sequence ID" value="CAH2057918.1"/>
    <property type="molecule type" value="Genomic_DNA"/>
</dbReference>
<dbReference type="InterPro" id="IPR040445">
    <property type="entry name" value="Kir_TM"/>
</dbReference>
<dbReference type="Gene3D" id="2.60.40.1400">
    <property type="entry name" value="G protein-activated inward rectifier potassium channel 1"/>
    <property type="match status" value="1"/>
</dbReference>
<gene>
    <name evidence="16" type="ORF">IPOD504_LOCUS10362</name>
</gene>
<evidence type="ECO:0000256" key="1">
    <source>
        <dbReference type="ARBA" id="ARBA00004141"/>
    </source>
</evidence>
<dbReference type="InterPro" id="IPR013518">
    <property type="entry name" value="K_chnl_inward-rec_Kir_cyto"/>
</dbReference>
<reference evidence="16" key="1">
    <citation type="submission" date="2022-03" db="EMBL/GenBank/DDBJ databases">
        <authorList>
            <person name="Martin H S."/>
        </authorList>
    </citation>
    <scope>NUCLEOTIDE SEQUENCE</scope>
</reference>
<proteinExistence type="inferred from homology"/>
<keyword evidence="17" id="KW-1185">Reference proteome</keyword>
<evidence type="ECO:0000256" key="3">
    <source>
        <dbReference type="ARBA" id="ARBA00022538"/>
    </source>
</evidence>
<keyword evidence="4 11" id="KW-0812">Transmembrane</keyword>
<evidence type="ECO:0000256" key="9">
    <source>
        <dbReference type="ARBA" id="ARBA00023136"/>
    </source>
</evidence>
<feature type="compositionally biased region" description="Basic residues" evidence="12">
    <location>
        <begin position="168"/>
        <end position="186"/>
    </location>
</feature>
<keyword evidence="3 11" id="KW-0633">Potassium transport</keyword>
<evidence type="ECO:0000259" key="15">
    <source>
        <dbReference type="Pfam" id="PF17655"/>
    </source>
</evidence>
<dbReference type="PRINTS" id="PR01320">
    <property type="entry name" value="KIRCHANNEL"/>
</dbReference>
<comment type="subcellular location">
    <subcellularLocation>
        <location evidence="1 11">Membrane</location>
        <topology evidence="1 11">Multi-pass membrane protein</topology>
    </subcellularLocation>
</comment>
<organism evidence="16 17">
    <name type="scientific">Iphiclides podalirius</name>
    <name type="common">scarce swallowtail</name>
    <dbReference type="NCBI Taxonomy" id="110791"/>
    <lineage>
        <taxon>Eukaryota</taxon>
        <taxon>Metazoa</taxon>
        <taxon>Ecdysozoa</taxon>
        <taxon>Arthropoda</taxon>
        <taxon>Hexapoda</taxon>
        <taxon>Insecta</taxon>
        <taxon>Pterygota</taxon>
        <taxon>Neoptera</taxon>
        <taxon>Endopterygota</taxon>
        <taxon>Lepidoptera</taxon>
        <taxon>Glossata</taxon>
        <taxon>Ditrysia</taxon>
        <taxon>Papilionoidea</taxon>
        <taxon>Papilionidae</taxon>
        <taxon>Papilioninae</taxon>
        <taxon>Iphiclides</taxon>
    </lineage>
</organism>
<evidence type="ECO:0000313" key="17">
    <source>
        <dbReference type="Proteomes" id="UP000837857"/>
    </source>
</evidence>
<feature type="compositionally biased region" description="Polar residues" evidence="12">
    <location>
        <begin position="526"/>
        <end position="543"/>
    </location>
</feature>
<feature type="compositionally biased region" description="Basic and acidic residues" evidence="12">
    <location>
        <begin position="1"/>
        <end position="16"/>
    </location>
</feature>
<feature type="region of interest" description="Disordered" evidence="12">
    <location>
        <begin position="506"/>
        <end position="549"/>
    </location>
</feature>
<dbReference type="PANTHER" id="PTHR11767">
    <property type="entry name" value="INWARD RECTIFIER POTASSIUM CHANNEL"/>
    <property type="match status" value="1"/>
</dbReference>
<protein>
    <submittedName>
        <fullName evidence="16">Uncharacterized protein</fullName>
    </submittedName>
</protein>
<dbReference type="Proteomes" id="UP000837857">
    <property type="component" value="Chromosome 25"/>
</dbReference>
<sequence>MEYEGERRGSKNRALERSMSYSAAIGNGSGRSSIEIPAMANTEVYTNEEMKKQYRISQSYVEGKEITFPNVVTNVDSKPAVPPSVDSIATDSQYSSEDDTTDNGLTMTIDVEDSPKVELRHISDASTQIGSSNVTNETYDRIDFIESVYTDVDDAIGSAHGYSTPYSKRSKKLRKRRRQPGRPIRSRRVVNKTGEENVPVRSNIPAKSIKYMRDIVNTVINSKWRFIILLMIVAHFTFWFVFAGIWYAVASSYQDDIGDGKEHCVTGTSSFAGLLMMSVETQMTIGYGIRYPSEECPEAIIVMVIEIVAGTALSGGLSSLLFTKLVRPNRHVSSVGFSKKATVCLRDGQLCLQFRVWDLLNLHLIGSTITAYMLKPIRTLEGEIVHNYIHQLTLKESRAFLIWPITVVHVIDAESPLFDFSAQDMMDYRFEIVVCLTGASKSMGTVTQSRTSYLSKEIIWGHRFKNVLRYSKKKEAYVIDVENLNSVEQVETPLCSASRLKVFEDLKRSDTPPPPFSPIPSLTPTNGSQDSTSRVGSVPSTPLFSREGTQRSLGWQFKRFYPEGREGQVSEQAS</sequence>
<dbReference type="InterPro" id="IPR041647">
    <property type="entry name" value="IRK_C"/>
</dbReference>
<dbReference type="Pfam" id="PF01007">
    <property type="entry name" value="IRK"/>
    <property type="match status" value="1"/>
</dbReference>
<evidence type="ECO:0000256" key="6">
    <source>
        <dbReference type="ARBA" id="ARBA00022958"/>
    </source>
</evidence>
<dbReference type="InterPro" id="IPR014756">
    <property type="entry name" value="Ig_E-set"/>
</dbReference>
<dbReference type="Pfam" id="PF17655">
    <property type="entry name" value="IRK_C"/>
    <property type="match status" value="1"/>
</dbReference>
<dbReference type="SUPFAM" id="SSF81324">
    <property type="entry name" value="Voltage-gated potassium channels"/>
    <property type="match status" value="1"/>
</dbReference>
<accession>A0ABN8IKS2</accession>
<dbReference type="InterPro" id="IPR016449">
    <property type="entry name" value="K_chnl_inward-rec_Kir"/>
</dbReference>
<feature type="region of interest" description="Disordered" evidence="12">
    <location>
        <begin position="79"/>
        <end position="104"/>
    </location>
</feature>
<feature type="transmembrane region" description="Helical" evidence="13">
    <location>
        <begin position="300"/>
        <end position="322"/>
    </location>
</feature>
<evidence type="ECO:0000256" key="11">
    <source>
        <dbReference type="RuleBase" id="RU003822"/>
    </source>
</evidence>
<keyword evidence="2 11" id="KW-0813">Transport</keyword>
<evidence type="ECO:0000256" key="2">
    <source>
        <dbReference type="ARBA" id="ARBA00022448"/>
    </source>
</evidence>
<evidence type="ECO:0000256" key="12">
    <source>
        <dbReference type="SAM" id="MobiDB-lite"/>
    </source>
</evidence>
<evidence type="ECO:0000259" key="14">
    <source>
        <dbReference type="Pfam" id="PF01007"/>
    </source>
</evidence>
<dbReference type="SUPFAM" id="SSF81296">
    <property type="entry name" value="E set domains"/>
    <property type="match status" value="1"/>
</dbReference>
<evidence type="ECO:0000256" key="5">
    <source>
        <dbReference type="ARBA" id="ARBA00022882"/>
    </source>
</evidence>
<feature type="non-terminal residue" evidence="16">
    <location>
        <position position="574"/>
    </location>
</feature>
<evidence type="ECO:0000256" key="13">
    <source>
        <dbReference type="SAM" id="Phobius"/>
    </source>
</evidence>
<feature type="domain" description="Potassium channel inwardly rectifying transmembrane" evidence="14">
    <location>
        <begin position="190"/>
        <end position="328"/>
    </location>
</feature>
<evidence type="ECO:0000256" key="4">
    <source>
        <dbReference type="ARBA" id="ARBA00022692"/>
    </source>
</evidence>
<keyword evidence="5 11" id="KW-0851">Voltage-gated channel</keyword>
<feature type="domain" description="Inward rectifier potassium channel C-terminal" evidence="15">
    <location>
        <begin position="336"/>
        <end position="501"/>
    </location>
</feature>
<dbReference type="PANTHER" id="PTHR11767:SF115">
    <property type="entry name" value="INWARDLY RECTIFYING POTASSIUM CHANNEL 3, ISOFORM D"/>
    <property type="match status" value="1"/>
</dbReference>
<evidence type="ECO:0000256" key="10">
    <source>
        <dbReference type="ARBA" id="ARBA00023303"/>
    </source>
</evidence>
<dbReference type="Gene3D" id="1.10.287.70">
    <property type="match status" value="1"/>
</dbReference>
<evidence type="ECO:0000256" key="8">
    <source>
        <dbReference type="ARBA" id="ARBA00023065"/>
    </source>
</evidence>
<name>A0ABN8IKS2_9NEOP</name>
<evidence type="ECO:0000256" key="7">
    <source>
        <dbReference type="ARBA" id="ARBA00022989"/>
    </source>
</evidence>
<comment type="similarity">
    <text evidence="11">Belongs to the inward rectifier-type potassium channel (TC 1.A.2.1) family.</text>
</comment>
<feature type="region of interest" description="Disordered" evidence="12">
    <location>
        <begin position="1"/>
        <end position="31"/>
    </location>
</feature>
<keyword evidence="8 11" id="KW-0406">Ion transport</keyword>
<keyword evidence="7 13" id="KW-1133">Transmembrane helix</keyword>
<feature type="transmembrane region" description="Helical" evidence="13">
    <location>
        <begin position="226"/>
        <end position="249"/>
    </location>
</feature>
<keyword evidence="6 11" id="KW-0630">Potassium</keyword>
<keyword evidence="9 13" id="KW-0472">Membrane</keyword>
<evidence type="ECO:0000313" key="16">
    <source>
        <dbReference type="EMBL" id="CAH2057918.1"/>
    </source>
</evidence>